<keyword evidence="1" id="KW-1015">Disulfide bond</keyword>
<dbReference type="EMBL" id="JALJOR010000013">
    <property type="protein sequence ID" value="KAK9806979.1"/>
    <property type="molecule type" value="Genomic_DNA"/>
</dbReference>
<feature type="domain" description="Glutaredoxin" evidence="3">
    <location>
        <begin position="31"/>
        <end position="91"/>
    </location>
</feature>
<evidence type="ECO:0000313" key="4">
    <source>
        <dbReference type="EMBL" id="KAK9806979.1"/>
    </source>
</evidence>
<evidence type="ECO:0000256" key="2">
    <source>
        <dbReference type="ARBA" id="ARBA00023284"/>
    </source>
</evidence>
<organism evidence="4 5">
    <name type="scientific">[Myrmecia] bisecta</name>
    <dbReference type="NCBI Taxonomy" id="41462"/>
    <lineage>
        <taxon>Eukaryota</taxon>
        <taxon>Viridiplantae</taxon>
        <taxon>Chlorophyta</taxon>
        <taxon>core chlorophytes</taxon>
        <taxon>Trebouxiophyceae</taxon>
        <taxon>Trebouxiales</taxon>
        <taxon>Trebouxiaceae</taxon>
        <taxon>Myrmecia</taxon>
    </lineage>
</organism>
<reference evidence="4 5" key="1">
    <citation type="journal article" date="2024" name="Nat. Commun.">
        <title>Phylogenomics reveals the evolutionary origins of lichenization in chlorophyte algae.</title>
        <authorList>
            <person name="Puginier C."/>
            <person name="Libourel C."/>
            <person name="Otte J."/>
            <person name="Skaloud P."/>
            <person name="Haon M."/>
            <person name="Grisel S."/>
            <person name="Petersen M."/>
            <person name="Berrin J.G."/>
            <person name="Delaux P.M."/>
            <person name="Dal Grande F."/>
            <person name="Keller J."/>
        </authorList>
    </citation>
    <scope>NUCLEOTIDE SEQUENCE [LARGE SCALE GENOMIC DNA]</scope>
    <source>
        <strain evidence="4 5">SAG 2043</strain>
    </source>
</reference>
<dbReference type="InterPro" id="IPR036249">
    <property type="entry name" value="Thioredoxin-like_sf"/>
</dbReference>
<protein>
    <recommendedName>
        <fullName evidence="3">Glutaredoxin domain-containing protein</fullName>
    </recommendedName>
</protein>
<comment type="caution">
    <text evidence="4">The sequence shown here is derived from an EMBL/GenBank/DDBJ whole genome shotgun (WGS) entry which is preliminary data.</text>
</comment>
<dbReference type="GO" id="GO:0005737">
    <property type="term" value="C:cytoplasm"/>
    <property type="evidence" value="ECO:0007669"/>
    <property type="project" value="TreeGrafter"/>
</dbReference>
<dbReference type="PROSITE" id="PS00195">
    <property type="entry name" value="GLUTAREDOXIN_1"/>
    <property type="match status" value="1"/>
</dbReference>
<proteinExistence type="predicted"/>
<dbReference type="Proteomes" id="UP001489004">
    <property type="component" value="Unassembled WGS sequence"/>
</dbReference>
<name>A0AAW1PB77_9CHLO</name>
<accession>A0AAW1PB77</accession>
<sequence length="121" mass="12934">MKQALASAQAGNYDVAGISGKIDALLAENKVVVFSWTRCPFCVKAKGLLSDLGTDYRAVELDTMADGAAYRAELAKRTGRTSMPNIFIQGKNYGGCNDGPGVMTLHKRGELQPLLRRAGAL</sequence>
<dbReference type="AlphaFoldDB" id="A0AAW1PB77"/>
<dbReference type="PANTHER" id="PTHR45694">
    <property type="entry name" value="GLUTAREDOXIN 2"/>
    <property type="match status" value="1"/>
</dbReference>
<evidence type="ECO:0000256" key="1">
    <source>
        <dbReference type="ARBA" id="ARBA00023157"/>
    </source>
</evidence>
<dbReference type="PANTHER" id="PTHR45694:SF18">
    <property type="entry name" value="GLUTAREDOXIN-1-RELATED"/>
    <property type="match status" value="1"/>
</dbReference>
<dbReference type="PROSITE" id="PS51354">
    <property type="entry name" value="GLUTAREDOXIN_2"/>
    <property type="match status" value="1"/>
</dbReference>
<dbReference type="Gene3D" id="3.40.30.10">
    <property type="entry name" value="Glutaredoxin"/>
    <property type="match status" value="1"/>
</dbReference>
<dbReference type="InterPro" id="IPR011767">
    <property type="entry name" value="GLR_AS"/>
</dbReference>
<dbReference type="CDD" id="cd03419">
    <property type="entry name" value="GRX_GRXh_1_2_like"/>
    <property type="match status" value="1"/>
</dbReference>
<dbReference type="Pfam" id="PF00462">
    <property type="entry name" value="Glutaredoxin"/>
    <property type="match status" value="1"/>
</dbReference>
<dbReference type="SUPFAM" id="SSF52833">
    <property type="entry name" value="Thioredoxin-like"/>
    <property type="match status" value="1"/>
</dbReference>
<dbReference type="InterPro" id="IPR014025">
    <property type="entry name" value="Glutaredoxin_subgr"/>
</dbReference>
<dbReference type="GO" id="GO:0015038">
    <property type="term" value="F:glutathione disulfide oxidoreductase activity"/>
    <property type="evidence" value="ECO:0007669"/>
    <property type="project" value="TreeGrafter"/>
</dbReference>
<dbReference type="InterPro" id="IPR002109">
    <property type="entry name" value="Glutaredoxin"/>
</dbReference>
<dbReference type="PRINTS" id="PR00160">
    <property type="entry name" value="GLUTAREDOXIN"/>
</dbReference>
<keyword evidence="2" id="KW-0676">Redox-active center</keyword>
<dbReference type="GO" id="GO:0034599">
    <property type="term" value="P:cellular response to oxidative stress"/>
    <property type="evidence" value="ECO:0007669"/>
    <property type="project" value="TreeGrafter"/>
</dbReference>
<keyword evidence="5" id="KW-1185">Reference proteome</keyword>
<evidence type="ECO:0000313" key="5">
    <source>
        <dbReference type="Proteomes" id="UP001489004"/>
    </source>
</evidence>
<evidence type="ECO:0000259" key="3">
    <source>
        <dbReference type="Pfam" id="PF00462"/>
    </source>
</evidence>
<gene>
    <name evidence="4" type="ORF">WJX72_009339</name>
</gene>